<dbReference type="Proteomes" id="UP000663281">
    <property type="component" value="Chromosome"/>
</dbReference>
<dbReference type="GO" id="GO:0000160">
    <property type="term" value="P:phosphorelay signal transduction system"/>
    <property type="evidence" value="ECO:0007669"/>
    <property type="project" value="InterPro"/>
</dbReference>
<dbReference type="PANTHER" id="PTHR45138">
    <property type="entry name" value="REGULATORY COMPONENTS OF SENSORY TRANSDUCTION SYSTEM"/>
    <property type="match status" value="1"/>
</dbReference>
<dbReference type="NCBIfam" id="TIGR00254">
    <property type="entry name" value="GGDEF"/>
    <property type="match status" value="1"/>
</dbReference>
<dbReference type="CDD" id="cd01949">
    <property type="entry name" value="GGDEF"/>
    <property type="match status" value="1"/>
</dbReference>
<accession>A0A974XHZ6</accession>
<feature type="domain" description="Response regulatory" evidence="5">
    <location>
        <begin position="123"/>
        <end position="240"/>
    </location>
</feature>
<comment type="cofactor">
    <cofactor evidence="1">
        <name>Mg(2+)</name>
        <dbReference type="ChEBI" id="CHEBI:18420"/>
    </cofactor>
</comment>
<dbReference type="GO" id="GO:0005886">
    <property type="term" value="C:plasma membrane"/>
    <property type="evidence" value="ECO:0007669"/>
    <property type="project" value="TreeGrafter"/>
</dbReference>
<feature type="domain" description="Response regulatory" evidence="5">
    <location>
        <begin position="2"/>
        <end position="115"/>
    </location>
</feature>
<dbReference type="InterPro" id="IPR000160">
    <property type="entry name" value="GGDEF_dom"/>
</dbReference>
<evidence type="ECO:0000313" key="8">
    <source>
        <dbReference type="Proteomes" id="UP000663281"/>
    </source>
</evidence>
<dbReference type="InterPro" id="IPR029787">
    <property type="entry name" value="Nucleotide_cyclase"/>
</dbReference>
<dbReference type="AlphaFoldDB" id="A0A974XHZ6"/>
<dbReference type="Gene3D" id="3.30.70.270">
    <property type="match status" value="1"/>
</dbReference>
<organism evidence="7 8">
    <name type="scientific">Shewanella cyperi</name>
    <dbReference type="NCBI Taxonomy" id="2814292"/>
    <lineage>
        <taxon>Bacteria</taxon>
        <taxon>Pseudomonadati</taxon>
        <taxon>Pseudomonadota</taxon>
        <taxon>Gammaproteobacteria</taxon>
        <taxon>Alteromonadales</taxon>
        <taxon>Shewanellaceae</taxon>
        <taxon>Shewanella</taxon>
    </lineage>
</organism>
<evidence type="ECO:0000256" key="4">
    <source>
        <dbReference type="PROSITE-ProRule" id="PRU00169"/>
    </source>
</evidence>
<dbReference type="FunFam" id="3.30.70.270:FF:000001">
    <property type="entry name" value="Diguanylate cyclase domain protein"/>
    <property type="match status" value="1"/>
</dbReference>
<dbReference type="InterPro" id="IPR001789">
    <property type="entry name" value="Sig_transdc_resp-reg_receiver"/>
</dbReference>
<dbReference type="EC" id="2.7.7.65" evidence="2"/>
<reference evidence="7 8" key="1">
    <citation type="submission" date="2021-03" db="EMBL/GenBank/DDBJ databases">
        <title>Novel species identification of genus Shewanella.</title>
        <authorList>
            <person name="Liu G."/>
            <person name="Zhang Q."/>
        </authorList>
    </citation>
    <scope>NUCLEOTIDE SEQUENCE [LARGE SCALE GENOMIC DNA]</scope>
    <source>
        <strain evidence="7 8">FJAT-53726</strain>
    </source>
</reference>
<evidence type="ECO:0000256" key="1">
    <source>
        <dbReference type="ARBA" id="ARBA00001946"/>
    </source>
</evidence>
<sequence>MRILIIEDSNVLARVLQFMLKKQHDCIIDIAPDLATAKTLFEINDYFVAITDLRLPDAENGESVELVLGNGIPCIVLTGSLDHKQRQRLLQMGIVDYVYKENKFSYEYVVKLVSTLQRNIDTKVLVVDDSIVSRKILKNLLKQQLFDVVDVDSGEKALTLLQDLSGIRLLITDYNMPGMDGFELILRVREKFSREELAIIGLSNEGNESLTARFIKNGANDFLQKPVVHEEFLCRVNNTLDSLDMIKKLWELANLDYLTGIFNRRYFLSKLKELWGTESYQGVIISVAMLDIDFFKRVNDTHGHDIGDIVLKEFAHRLSNKFKQDCIVARLGGEEFVVAMPGVECDTATSLMEEFRESLLTLPFIIDDMQLDISSSIGLAVTEVGKSASMIEDLLKSADLALYRAKSEGRNKVCVAS</sequence>
<dbReference type="KEGG" id="scyp:JYB88_10780"/>
<dbReference type="SMART" id="SM00267">
    <property type="entry name" value="GGDEF"/>
    <property type="match status" value="1"/>
</dbReference>
<keyword evidence="4" id="KW-0597">Phosphoprotein</keyword>
<evidence type="ECO:0000259" key="5">
    <source>
        <dbReference type="PROSITE" id="PS50110"/>
    </source>
</evidence>
<evidence type="ECO:0000256" key="2">
    <source>
        <dbReference type="ARBA" id="ARBA00012528"/>
    </source>
</evidence>
<dbReference type="InterPro" id="IPR043128">
    <property type="entry name" value="Rev_trsase/Diguanyl_cyclase"/>
</dbReference>
<name>A0A974XHZ6_9GAMM</name>
<evidence type="ECO:0000313" key="7">
    <source>
        <dbReference type="EMBL" id="QSX28760.1"/>
    </source>
</evidence>
<dbReference type="PANTHER" id="PTHR45138:SF9">
    <property type="entry name" value="DIGUANYLATE CYCLASE DGCM-RELATED"/>
    <property type="match status" value="1"/>
</dbReference>
<protein>
    <recommendedName>
        <fullName evidence="2">diguanylate cyclase</fullName>
        <ecNumber evidence="2">2.7.7.65</ecNumber>
    </recommendedName>
</protein>
<dbReference type="InterPro" id="IPR011006">
    <property type="entry name" value="CheY-like_superfamily"/>
</dbReference>
<gene>
    <name evidence="7" type="ORF">JYB88_10780</name>
</gene>
<evidence type="ECO:0000259" key="6">
    <source>
        <dbReference type="PROSITE" id="PS50887"/>
    </source>
</evidence>
<dbReference type="SUPFAM" id="SSF55073">
    <property type="entry name" value="Nucleotide cyclase"/>
    <property type="match status" value="1"/>
</dbReference>
<dbReference type="SMART" id="SM00448">
    <property type="entry name" value="REC"/>
    <property type="match status" value="2"/>
</dbReference>
<dbReference type="Pfam" id="PF00990">
    <property type="entry name" value="GGDEF"/>
    <property type="match status" value="1"/>
</dbReference>
<comment type="catalytic activity">
    <reaction evidence="3">
        <text>2 GTP = 3',3'-c-di-GMP + 2 diphosphate</text>
        <dbReference type="Rhea" id="RHEA:24898"/>
        <dbReference type="ChEBI" id="CHEBI:33019"/>
        <dbReference type="ChEBI" id="CHEBI:37565"/>
        <dbReference type="ChEBI" id="CHEBI:58805"/>
        <dbReference type="EC" id="2.7.7.65"/>
    </reaction>
</comment>
<dbReference type="RefSeq" id="WP_207324120.1">
    <property type="nucleotide sequence ID" value="NZ_CP071504.1"/>
</dbReference>
<feature type="modified residue" description="4-aspartylphosphate" evidence="4">
    <location>
        <position position="52"/>
    </location>
</feature>
<dbReference type="Pfam" id="PF00072">
    <property type="entry name" value="Response_reg"/>
    <property type="match status" value="2"/>
</dbReference>
<proteinExistence type="predicted"/>
<evidence type="ECO:0000256" key="3">
    <source>
        <dbReference type="ARBA" id="ARBA00034247"/>
    </source>
</evidence>
<feature type="modified residue" description="4-aspartylphosphate" evidence="4">
    <location>
        <position position="173"/>
    </location>
</feature>
<keyword evidence="8" id="KW-1185">Reference proteome</keyword>
<dbReference type="PROSITE" id="PS50110">
    <property type="entry name" value="RESPONSE_REGULATORY"/>
    <property type="match status" value="2"/>
</dbReference>
<dbReference type="GO" id="GO:1902201">
    <property type="term" value="P:negative regulation of bacterial-type flagellum-dependent cell motility"/>
    <property type="evidence" value="ECO:0007669"/>
    <property type="project" value="TreeGrafter"/>
</dbReference>
<dbReference type="InterPro" id="IPR050469">
    <property type="entry name" value="Diguanylate_Cyclase"/>
</dbReference>
<dbReference type="EMBL" id="CP071504">
    <property type="protein sequence ID" value="QSX28760.1"/>
    <property type="molecule type" value="Genomic_DNA"/>
</dbReference>
<dbReference type="PROSITE" id="PS50887">
    <property type="entry name" value="GGDEF"/>
    <property type="match status" value="1"/>
</dbReference>
<dbReference type="SUPFAM" id="SSF52172">
    <property type="entry name" value="CheY-like"/>
    <property type="match status" value="2"/>
</dbReference>
<feature type="domain" description="GGDEF" evidence="6">
    <location>
        <begin position="283"/>
        <end position="417"/>
    </location>
</feature>
<dbReference type="GO" id="GO:0052621">
    <property type="term" value="F:diguanylate cyclase activity"/>
    <property type="evidence" value="ECO:0007669"/>
    <property type="project" value="UniProtKB-EC"/>
</dbReference>
<dbReference type="Gene3D" id="3.40.50.2300">
    <property type="match status" value="2"/>
</dbReference>
<dbReference type="GO" id="GO:0043709">
    <property type="term" value="P:cell adhesion involved in single-species biofilm formation"/>
    <property type="evidence" value="ECO:0007669"/>
    <property type="project" value="TreeGrafter"/>
</dbReference>